<evidence type="ECO:0000313" key="8">
    <source>
        <dbReference type="EMBL" id="PZW36288.1"/>
    </source>
</evidence>
<evidence type="ECO:0000256" key="7">
    <source>
        <dbReference type="SAM" id="MobiDB-lite"/>
    </source>
</evidence>
<dbReference type="GO" id="GO:0005384">
    <property type="term" value="F:manganese ion transmembrane transporter activity"/>
    <property type="evidence" value="ECO:0007669"/>
    <property type="project" value="TreeGrafter"/>
</dbReference>
<evidence type="ECO:0000256" key="1">
    <source>
        <dbReference type="ARBA" id="ARBA00004141"/>
    </source>
</evidence>
<dbReference type="NCBIfam" id="NF037982">
    <property type="entry name" value="Nramp_1"/>
    <property type="match status" value="1"/>
</dbReference>
<feature type="transmembrane region" description="Helical" evidence="6">
    <location>
        <begin position="43"/>
        <end position="63"/>
    </location>
</feature>
<evidence type="ECO:0000256" key="4">
    <source>
        <dbReference type="ARBA" id="ARBA00022989"/>
    </source>
</evidence>
<dbReference type="PANTHER" id="PTHR11706">
    <property type="entry name" value="SOLUTE CARRIER PROTEIN FAMILY 11 MEMBER"/>
    <property type="match status" value="1"/>
</dbReference>
<dbReference type="RefSeq" id="WP_111318412.1">
    <property type="nucleotide sequence ID" value="NZ_BIFX01000001.1"/>
</dbReference>
<evidence type="ECO:0000256" key="6">
    <source>
        <dbReference type="HAMAP-Rule" id="MF_00221"/>
    </source>
</evidence>
<feature type="transmembrane region" description="Helical" evidence="6">
    <location>
        <begin position="314"/>
        <end position="334"/>
    </location>
</feature>
<feature type="transmembrane region" description="Helical" evidence="6">
    <location>
        <begin position="268"/>
        <end position="294"/>
    </location>
</feature>
<dbReference type="PANTHER" id="PTHR11706:SF33">
    <property type="entry name" value="NATURAL RESISTANCE-ASSOCIATED MACROPHAGE PROTEIN 2"/>
    <property type="match status" value="1"/>
</dbReference>
<dbReference type="NCBIfam" id="TIGR01197">
    <property type="entry name" value="nramp"/>
    <property type="match status" value="1"/>
</dbReference>
<feature type="transmembrane region" description="Helical" evidence="6">
    <location>
        <begin position="366"/>
        <end position="385"/>
    </location>
</feature>
<feature type="transmembrane region" description="Helical" evidence="6">
    <location>
        <begin position="78"/>
        <end position="101"/>
    </location>
</feature>
<dbReference type="InterPro" id="IPR001046">
    <property type="entry name" value="NRAMP_fam"/>
</dbReference>
<dbReference type="PRINTS" id="PR00447">
    <property type="entry name" value="NATRESASSCMP"/>
</dbReference>
<dbReference type="GO" id="GO:0015293">
    <property type="term" value="F:symporter activity"/>
    <property type="evidence" value="ECO:0007669"/>
    <property type="project" value="UniProtKB-UniRule"/>
</dbReference>
<dbReference type="Pfam" id="PF01566">
    <property type="entry name" value="Nramp"/>
    <property type="match status" value="1"/>
</dbReference>
<keyword evidence="6" id="KW-0406">Ion transport</keyword>
<dbReference type="GO" id="GO:0005886">
    <property type="term" value="C:plasma membrane"/>
    <property type="evidence" value="ECO:0007669"/>
    <property type="project" value="UniProtKB-SubCell"/>
</dbReference>
<feature type="transmembrane region" description="Helical" evidence="6">
    <location>
        <begin position="122"/>
        <end position="148"/>
    </location>
</feature>
<keyword evidence="4 6" id="KW-1133">Transmembrane helix</keyword>
<keyword evidence="5 6" id="KW-0472">Membrane</keyword>
<keyword evidence="9" id="KW-1185">Reference proteome</keyword>
<feature type="compositionally biased region" description="Polar residues" evidence="7">
    <location>
        <begin position="1"/>
        <end position="12"/>
    </location>
</feature>
<proteinExistence type="inferred from homology"/>
<keyword evidence="6" id="KW-0769">Symport</keyword>
<dbReference type="GO" id="GO:0015086">
    <property type="term" value="F:cadmium ion transmembrane transporter activity"/>
    <property type="evidence" value="ECO:0007669"/>
    <property type="project" value="TreeGrafter"/>
</dbReference>
<name>A0A326UCV3_THEHA</name>
<protein>
    <recommendedName>
        <fullName evidence="6">Divalent metal cation transporter MntH</fullName>
    </recommendedName>
</protein>
<reference evidence="8 9" key="1">
    <citation type="submission" date="2018-06" db="EMBL/GenBank/DDBJ databases">
        <title>Genomic Encyclopedia of Archaeal and Bacterial Type Strains, Phase II (KMG-II): from individual species to whole genera.</title>
        <authorList>
            <person name="Goeker M."/>
        </authorList>
    </citation>
    <scope>NUCLEOTIDE SEQUENCE [LARGE SCALE GENOMIC DNA]</scope>
    <source>
        <strain evidence="8 9">ATCC BAA-1881</strain>
    </source>
</reference>
<dbReference type="GO" id="GO:0034755">
    <property type="term" value="P:iron ion transmembrane transport"/>
    <property type="evidence" value="ECO:0007669"/>
    <property type="project" value="TreeGrafter"/>
</dbReference>
<sequence>MAQETVNTSVSSPLPEEQGWKRSAGLPSLPEVHATIKVPQKKGFWRTLLAYLGPGLMVAVGYMDPGNWATDLAGGAQFGYLLISVILISNLMAILLQHLALKLGIVTGRDLAQACRDHYSRPVTFVLWLLCEIAIAACDLAEVIGSAIALNLLFGIPLIIGVIITALDVFLVLFLQHKGFRLIEAIVGALILAIAFCFGYELIASRPDILPIVGNLVPRPEVVTNPQALYIAIGILGATVMPHNLYLHSSVVQTRAFKRDDEGKAQAVTFATIDSTVSLLFAFVINASILIVAAATFHGTQYANVADIEDAYKLLTPVLGAPIASTAFAIALLASGQNSTLTGTLAGQIVMEGFLNIRLKPWLRRLITRVIAIVPAVIVTALYGERGTGELLVLSQVILSFQLSFAVFPLVQFTSEKTKMGRFVNPLWLKLLSWFVAILIAILNIYLLLQTLFPGLAFGS</sequence>
<feature type="transmembrane region" description="Helical" evidence="6">
    <location>
        <begin position="182"/>
        <end position="203"/>
    </location>
</feature>
<gene>
    <name evidence="6" type="primary">mntH</name>
    <name evidence="8" type="ORF">EI42_00462</name>
</gene>
<accession>A0A326UCV3</accession>
<dbReference type="HAMAP" id="MF_00221">
    <property type="entry name" value="NRAMP"/>
    <property type="match status" value="1"/>
</dbReference>
<dbReference type="Proteomes" id="UP000248806">
    <property type="component" value="Unassembled WGS sequence"/>
</dbReference>
<comment type="function">
    <text evidence="6">H(+)-stimulated, divalent metal cation uptake system.</text>
</comment>
<evidence type="ECO:0000313" key="9">
    <source>
        <dbReference type="Proteomes" id="UP000248806"/>
    </source>
</evidence>
<evidence type="ECO:0000256" key="3">
    <source>
        <dbReference type="ARBA" id="ARBA00022692"/>
    </source>
</evidence>
<dbReference type="OrthoDB" id="9787548at2"/>
<dbReference type="EMBL" id="QKUF01000001">
    <property type="protein sequence ID" value="PZW36288.1"/>
    <property type="molecule type" value="Genomic_DNA"/>
</dbReference>
<feature type="transmembrane region" description="Helical" evidence="6">
    <location>
        <begin position="154"/>
        <end position="175"/>
    </location>
</feature>
<feature type="transmembrane region" description="Helical" evidence="6">
    <location>
        <begin position="431"/>
        <end position="453"/>
    </location>
</feature>
<keyword evidence="6" id="KW-1003">Cell membrane</keyword>
<comment type="similarity">
    <text evidence="6">Belongs to the NRAMP family.</text>
</comment>
<dbReference type="NCBIfam" id="NF001923">
    <property type="entry name" value="PRK00701.1"/>
    <property type="match status" value="1"/>
</dbReference>
<organism evidence="8 9">
    <name type="scientific">Thermosporothrix hazakensis</name>
    <dbReference type="NCBI Taxonomy" id="644383"/>
    <lineage>
        <taxon>Bacteria</taxon>
        <taxon>Bacillati</taxon>
        <taxon>Chloroflexota</taxon>
        <taxon>Ktedonobacteria</taxon>
        <taxon>Ktedonobacterales</taxon>
        <taxon>Thermosporotrichaceae</taxon>
        <taxon>Thermosporothrix</taxon>
    </lineage>
</organism>
<keyword evidence="3 6" id="KW-0812">Transmembrane</keyword>
<evidence type="ECO:0000256" key="5">
    <source>
        <dbReference type="ARBA" id="ARBA00023136"/>
    </source>
</evidence>
<evidence type="ECO:0000256" key="2">
    <source>
        <dbReference type="ARBA" id="ARBA00022448"/>
    </source>
</evidence>
<comment type="subcellular location">
    <subcellularLocation>
        <location evidence="6">Cell membrane</location>
        <topology evidence="6">Multi-pass membrane protein</topology>
    </subcellularLocation>
    <subcellularLocation>
        <location evidence="1">Membrane</location>
        <topology evidence="1">Multi-pass membrane protein</topology>
    </subcellularLocation>
</comment>
<dbReference type="GO" id="GO:0046872">
    <property type="term" value="F:metal ion binding"/>
    <property type="evidence" value="ECO:0007669"/>
    <property type="project" value="UniProtKB-UniRule"/>
</dbReference>
<feature type="transmembrane region" description="Helical" evidence="6">
    <location>
        <begin position="228"/>
        <end position="247"/>
    </location>
</feature>
<keyword evidence="2 6" id="KW-0813">Transport</keyword>
<dbReference type="AlphaFoldDB" id="A0A326UCV3"/>
<feature type="region of interest" description="Disordered" evidence="7">
    <location>
        <begin position="1"/>
        <end position="22"/>
    </location>
</feature>
<feature type="transmembrane region" description="Helical" evidence="6">
    <location>
        <begin position="391"/>
        <end position="411"/>
    </location>
</feature>
<comment type="caution">
    <text evidence="8">The sequence shown here is derived from an EMBL/GenBank/DDBJ whole genome shotgun (WGS) entry which is preliminary data.</text>
</comment>